<evidence type="ECO:0000313" key="2">
    <source>
        <dbReference type="Proteomes" id="UP000094527"/>
    </source>
</evidence>
<name>A0A1D2MEE5_ORCCI</name>
<gene>
    <name evidence="1" type="ORF">Ocin01_15433</name>
</gene>
<dbReference type="EMBL" id="LJIJ01001619">
    <property type="protein sequence ID" value="ODM91254.1"/>
    <property type="molecule type" value="Genomic_DNA"/>
</dbReference>
<accession>A0A1D2MEE5</accession>
<reference evidence="1 2" key="1">
    <citation type="journal article" date="2016" name="Genome Biol. Evol.">
        <title>Gene Family Evolution Reflects Adaptation to Soil Environmental Stressors in the Genome of the Collembolan Orchesella cincta.</title>
        <authorList>
            <person name="Faddeeva-Vakhrusheva A."/>
            <person name="Derks M.F."/>
            <person name="Anvar S.Y."/>
            <person name="Agamennone V."/>
            <person name="Suring W."/>
            <person name="Smit S."/>
            <person name="van Straalen N.M."/>
            <person name="Roelofs D."/>
        </authorList>
    </citation>
    <scope>NUCLEOTIDE SEQUENCE [LARGE SCALE GENOMIC DNA]</scope>
    <source>
        <tissue evidence="1">Mixed pool</tissue>
    </source>
</reference>
<proteinExistence type="predicted"/>
<organism evidence="1 2">
    <name type="scientific">Orchesella cincta</name>
    <name type="common">Springtail</name>
    <name type="synonym">Podura cincta</name>
    <dbReference type="NCBI Taxonomy" id="48709"/>
    <lineage>
        <taxon>Eukaryota</taxon>
        <taxon>Metazoa</taxon>
        <taxon>Ecdysozoa</taxon>
        <taxon>Arthropoda</taxon>
        <taxon>Hexapoda</taxon>
        <taxon>Collembola</taxon>
        <taxon>Entomobryomorpha</taxon>
        <taxon>Entomobryoidea</taxon>
        <taxon>Orchesellidae</taxon>
        <taxon>Orchesellinae</taxon>
        <taxon>Orchesella</taxon>
    </lineage>
</organism>
<keyword evidence="2" id="KW-1185">Reference proteome</keyword>
<dbReference type="AlphaFoldDB" id="A0A1D2MEE5"/>
<sequence>MCIVDAGNHEFDEQLMPGGWLEYWIRAFKNPIYSKIVLEISLVETRQYPNSGSYKAQRTFN</sequence>
<comment type="caution">
    <text evidence="1">The sequence shown here is derived from an EMBL/GenBank/DDBJ whole genome shotgun (WGS) entry which is preliminary data.</text>
</comment>
<protein>
    <submittedName>
        <fullName evidence="1">Uncharacterized protein</fullName>
    </submittedName>
</protein>
<dbReference type="Proteomes" id="UP000094527">
    <property type="component" value="Unassembled WGS sequence"/>
</dbReference>
<evidence type="ECO:0000313" key="1">
    <source>
        <dbReference type="EMBL" id="ODM91254.1"/>
    </source>
</evidence>